<dbReference type="OrthoDB" id="911898at2759"/>
<dbReference type="Proteomes" id="UP000015453">
    <property type="component" value="Unassembled WGS sequence"/>
</dbReference>
<protein>
    <submittedName>
        <fullName evidence="3">Uncharacterized protein</fullName>
    </submittedName>
</protein>
<name>S8CP00_9LAMI</name>
<keyword evidence="4" id="KW-1185">Reference proteome</keyword>
<evidence type="ECO:0000256" key="1">
    <source>
        <dbReference type="SAM" id="Coils"/>
    </source>
</evidence>
<organism evidence="3 4">
    <name type="scientific">Genlisea aurea</name>
    <dbReference type="NCBI Taxonomy" id="192259"/>
    <lineage>
        <taxon>Eukaryota</taxon>
        <taxon>Viridiplantae</taxon>
        <taxon>Streptophyta</taxon>
        <taxon>Embryophyta</taxon>
        <taxon>Tracheophyta</taxon>
        <taxon>Spermatophyta</taxon>
        <taxon>Magnoliopsida</taxon>
        <taxon>eudicotyledons</taxon>
        <taxon>Gunneridae</taxon>
        <taxon>Pentapetalae</taxon>
        <taxon>asterids</taxon>
        <taxon>lamiids</taxon>
        <taxon>Lamiales</taxon>
        <taxon>Lentibulariaceae</taxon>
        <taxon>Genlisea</taxon>
    </lineage>
</organism>
<gene>
    <name evidence="3" type="ORF">M569_08235</name>
</gene>
<sequence length="131" mass="14755">MYGLVYKSILFNFAYPFVQKTAAGGNSTVRKYQRLRKKSPAEAAAATEKNAHPPRIDDSKLDHLMAALHDFKAQNNCPSNCYHQTLYMDAQKKIDALIEAYHELEKELHFVKGKVDAVGNHPHSSPFALHS</sequence>
<dbReference type="EMBL" id="AUSU01003629">
    <property type="protein sequence ID" value="EPS66546.1"/>
    <property type="molecule type" value="Genomic_DNA"/>
</dbReference>
<reference evidence="3 4" key="1">
    <citation type="journal article" date="2013" name="BMC Genomics">
        <title>The miniature genome of a carnivorous plant Genlisea aurea contains a low number of genes and short non-coding sequences.</title>
        <authorList>
            <person name="Leushkin E.V."/>
            <person name="Sutormin R.A."/>
            <person name="Nabieva E.R."/>
            <person name="Penin A.A."/>
            <person name="Kondrashov A.S."/>
            <person name="Logacheva M.D."/>
        </authorList>
    </citation>
    <scope>NUCLEOTIDE SEQUENCE [LARGE SCALE GENOMIC DNA]</scope>
</reference>
<keyword evidence="1" id="KW-0175">Coiled coil</keyword>
<evidence type="ECO:0000256" key="2">
    <source>
        <dbReference type="SAM" id="MobiDB-lite"/>
    </source>
</evidence>
<dbReference type="AlphaFoldDB" id="S8CP00"/>
<accession>S8CP00</accession>
<feature type="region of interest" description="Disordered" evidence="2">
    <location>
        <begin position="36"/>
        <end position="56"/>
    </location>
</feature>
<evidence type="ECO:0000313" key="4">
    <source>
        <dbReference type="Proteomes" id="UP000015453"/>
    </source>
</evidence>
<proteinExistence type="predicted"/>
<comment type="caution">
    <text evidence="3">The sequence shown here is derived from an EMBL/GenBank/DDBJ whole genome shotgun (WGS) entry which is preliminary data.</text>
</comment>
<feature type="coiled-coil region" evidence="1">
    <location>
        <begin position="87"/>
        <end position="114"/>
    </location>
</feature>
<evidence type="ECO:0000313" key="3">
    <source>
        <dbReference type="EMBL" id="EPS66546.1"/>
    </source>
</evidence>